<proteinExistence type="predicted"/>
<keyword evidence="1" id="KW-0812">Transmembrane</keyword>
<evidence type="ECO:0000313" key="4">
    <source>
        <dbReference type="Proteomes" id="UP000660262"/>
    </source>
</evidence>
<feature type="chain" id="PRO_5032870370" evidence="2">
    <location>
        <begin position="24"/>
        <end position="184"/>
    </location>
</feature>
<keyword evidence="4" id="KW-1185">Reference proteome</keyword>
<keyword evidence="2" id="KW-0732">Signal</keyword>
<accession>A0A830H9R3</accession>
<sequence length="184" mass="19615">MTPALRLLTVVVVSACLLVPSLGLGADDANSVALEPGAPSKHVSASIASNKPVNINARLNHLTVGTTYEVRVSHTSEIPVRVSVDVKQIATVQDVKKVELRRRARTMLDLDKAVFVARGREADALIQVTFAGRTAPGISVPTHVPLVLKLEACPLGLPMFAWRAAPAFVVLVMVAWRAATLLSE</sequence>
<reference evidence="3" key="1">
    <citation type="submission" date="2020-10" db="EMBL/GenBank/DDBJ databases">
        <title>Unveiling of a novel bifunctional photoreceptor, Dualchrome1, isolated from a cosmopolitan green alga.</title>
        <authorList>
            <person name="Suzuki S."/>
            <person name="Kawachi M."/>
        </authorList>
    </citation>
    <scope>NUCLEOTIDE SEQUENCE</scope>
    <source>
        <strain evidence="3">NIES 2893</strain>
    </source>
</reference>
<evidence type="ECO:0000256" key="2">
    <source>
        <dbReference type="SAM" id="SignalP"/>
    </source>
</evidence>
<dbReference type="Proteomes" id="UP000660262">
    <property type="component" value="Unassembled WGS sequence"/>
</dbReference>
<feature type="transmembrane region" description="Helical" evidence="1">
    <location>
        <begin position="160"/>
        <end position="179"/>
    </location>
</feature>
<feature type="signal peptide" evidence="2">
    <location>
        <begin position="1"/>
        <end position="23"/>
    </location>
</feature>
<evidence type="ECO:0000313" key="3">
    <source>
        <dbReference type="EMBL" id="GHP03458.1"/>
    </source>
</evidence>
<protein>
    <submittedName>
        <fullName evidence="3">Uncharacterized protein</fullName>
    </submittedName>
</protein>
<name>A0A830H9R3_9CHLO</name>
<organism evidence="3 4">
    <name type="scientific">Pycnococcus provasolii</name>
    <dbReference type="NCBI Taxonomy" id="41880"/>
    <lineage>
        <taxon>Eukaryota</taxon>
        <taxon>Viridiplantae</taxon>
        <taxon>Chlorophyta</taxon>
        <taxon>Pseudoscourfieldiophyceae</taxon>
        <taxon>Pseudoscourfieldiales</taxon>
        <taxon>Pycnococcaceae</taxon>
        <taxon>Pycnococcus</taxon>
    </lineage>
</organism>
<keyword evidence="1" id="KW-1133">Transmembrane helix</keyword>
<comment type="caution">
    <text evidence="3">The sequence shown here is derived from an EMBL/GenBank/DDBJ whole genome shotgun (WGS) entry which is preliminary data.</text>
</comment>
<evidence type="ECO:0000256" key="1">
    <source>
        <dbReference type="SAM" id="Phobius"/>
    </source>
</evidence>
<gene>
    <name evidence="3" type="ORF">PPROV_000221300</name>
</gene>
<dbReference type="EMBL" id="BNJQ01000005">
    <property type="protein sequence ID" value="GHP03458.1"/>
    <property type="molecule type" value="Genomic_DNA"/>
</dbReference>
<dbReference type="AlphaFoldDB" id="A0A830H9R3"/>
<keyword evidence="1" id="KW-0472">Membrane</keyword>